<accession>A0A1M6QP45</accession>
<dbReference type="Pfam" id="PF10986">
    <property type="entry name" value="ZrgA"/>
    <property type="match status" value="1"/>
</dbReference>
<organism evidence="2 3">
    <name type="scientific">Marinobacter antarcticus</name>
    <dbReference type="NCBI Taxonomy" id="564117"/>
    <lineage>
        <taxon>Bacteria</taxon>
        <taxon>Pseudomonadati</taxon>
        <taxon>Pseudomonadota</taxon>
        <taxon>Gammaproteobacteria</taxon>
        <taxon>Pseudomonadales</taxon>
        <taxon>Marinobacteraceae</taxon>
        <taxon>Marinobacter</taxon>
    </lineage>
</organism>
<dbReference type="RefSeq" id="WP_072796055.1">
    <property type="nucleotide sequence ID" value="NZ_FRAQ01000001.1"/>
</dbReference>
<evidence type="ECO:0008006" key="4">
    <source>
        <dbReference type="Google" id="ProtNLM"/>
    </source>
</evidence>
<dbReference type="OrthoDB" id="7346546at2"/>
<reference evidence="3" key="1">
    <citation type="submission" date="2016-11" db="EMBL/GenBank/DDBJ databases">
        <authorList>
            <person name="Varghese N."/>
            <person name="Submissions S."/>
        </authorList>
    </citation>
    <scope>NUCLEOTIDE SEQUENCE [LARGE SCALE GENOMIC DNA]</scope>
    <source>
        <strain evidence="3">CGMCC 1.10835</strain>
    </source>
</reference>
<dbReference type="EMBL" id="FRAQ01000001">
    <property type="protein sequence ID" value="SHK22014.1"/>
    <property type="molecule type" value="Genomic_DNA"/>
</dbReference>
<dbReference type="Proteomes" id="UP000184497">
    <property type="component" value="Unassembled WGS sequence"/>
</dbReference>
<dbReference type="InterPro" id="IPR021253">
    <property type="entry name" value="ZrgA-like"/>
</dbReference>
<gene>
    <name evidence="2" type="ORF">SAMN05216369_1034</name>
</gene>
<proteinExistence type="predicted"/>
<protein>
    <recommendedName>
        <fullName evidence="4">Metal ABC transporter substrate-binding protein</fullName>
    </recommendedName>
</protein>
<dbReference type="STRING" id="564117.SAMN05216369_1034"/>
<dbReference type="AlphaFoldDB" id="A0A1M6QP45"/>
<sequence length="180" mass="19605">MLSRKLLALSIASALVSAPAIAADNPASHQHGHAEMQLAFSDNQVEILLMSPAGNMLGFEHHPRTPEQHQTADNVTNWLEETPLVNTQESTCTVQEGTVQNELADDRDHDAHSHDDQNQHADITVTQVLNCPGLDTSASLTTPLTTRFPGLEHLDIAWAGPDGQGAIRLNHEENSFRLGR</sequence>
<feature type="signal peptide" evidence="1">
    <location>
        <begin position="1"/>
        <end position="22"/>
    </location>
</feature>
<evidence type="ECO:0000256" key="1">
    <source>
        <dbReference type="SAM" id="SignalP"/>
    </source>
</evidence>
<name>A0A1M6QP45_9GAMM</name>
<evidence type="ECO:0000313" key="3">
    <source>
        <dbReference type="Proteomes" id="UP000184497"/>
    </source>
</evidence>
<feature type="chain" id="PRO_5012522727" description="Metal ABC transporter substrate-binding protein" evidence="1">
    <location>
        <begin position="23"/>
        <end position="180"/>
    </location>
</feature>
<keyword evidence="1" id="KW-0732">Signal</keyword>
<evidence type="ECO:0000313" key="2">
    <source>
        <dbReference type="EMBL" id="SHK22014.1"/>
    </source>
</evidence>
<keyword evidence="3" id="KW-1185">Reference proteome</keyword>